<dbReference type="Proteomes" id="UP001153069">
    <property type="component" value="Unassembled WGS sequence"/>
</dbReference>
<evidence type="ECO:0000313" key="2">
    <source>
        <dbReference type="EMBL" id="CAB9512277.1"/>
    </source>
</evidence>
<keyword evidence="3" id="KW-1185">Reference proteome</keyword>
<comment type="caution">
    <text evidence="2">The sequence shown here is derived from an EMBL/GenBank/DDBJ whole genome shotgun (WGS) entry which is preliminary data.</text>
</comment>
<dbReference type="SUPFAM" id="SSF53448">
    <property type="entry name" value="Nucleotide-diphospho-sugar transferases"/>
    <property type="match status" value="1"/>
</dbReference>
<dbReference type="PANTHER" id="PTHR11183">
    <property type="entry name" value="GLYCOGENIN SUBFAMILY MEMBER"/>
    <property type="match status" value="1"/>
</dbReference>
<feature type="compositionally biased region" description="Polar residues" evidence="1">
    <location>
        <begin position="58"/>
        <end position="77"/>
    </location>
</feature>
<evidence type="ECO:0008006" key="4">
    <source>
        <dbReference type="Google" id="ProtNLM"/>
    </source>
</evidence>
<proteinExistence type="predicted"/>
<dbReference type="AlphaFoldDB" id="A0A9N8HGU6"/>
<protein>
    <recommendedName>
        <fullName evidence="4">Glycosyltransferase family 8 protein</fullName>
    </recommendedName>
</protein>
<organism evidence="2 3">
    <name type="scientific">Seminavis robusta</name>
    <dbReference type="NCBI Taxonomy" id="568900"/>
    <lineage>
        <taxon>Eukaryota</taxon>
        <taxon>Sar</taxon>
        <taxon>Stramenopiles</taxon>
        <taxon>Ochrophyta</taxon>
        <taxon>Bacillariophyta</taxon>
        <taxon>Bacillariophyceae</taxon>
        <taxon>Bacillariophycidae</taxon>
        <taxon>Naviculales</taxon>
        <taxon>Naviculaceae</taxon>
        <taxon>Seminavis</taxon>
    </lineage>
</organism>
<dbReference type="OrthoDB" id="2014201at2759"/>
<evidence type="ECO:0000256" key="1">
    <source>
        <dbReference type="SAM" id="MobiDB-lite"/>
    </source>
</evidence>
<accession>A0A9N8HGU6</accession>
<name>A0A9N8HGU6_9STRA</name>
<evidence type="ECO:0000313" key="3">
    <source>
        <dbReference type="Proteomes" id="UP001153069"/>
    </source>
</evidence>
<feature type="compositionally biased region" description="Basic and acidic residues" evidence="1">
    <location>
        <begin position="31"/>
        <end position="57"/>
    </location>
</feature>
<gene>
    <name evidence="2" type="ORF">SEMRO_527_G160620.1</name>
</gene>
<dbReference type="EMBL" id="CAICTM010000526">
    <property type="protein sequence ID" value="CAB9512277.1"/>
    <property type="molecule type" value="Genomic_DNA"/>
</dbReference>
<dbReference type="Gene3D" id="3.90.550.10">
    <property type="entry name" value="Spore Coat Polysaccharide Biosynthesis Protein SpsA, Chain A"/>
    <property type="match status" value="1"/>
</dbReference>
<sequence>MAKIEDQSKRSLEDWEAKLAKLQQSVLSMQEQHDKEMNALKEDLKSRHSQPESRPEQKTPQSTQQKYSAKKTTTTPTESIKDVPVDYHAMLATYERTTSSPYAYVFMMWGISPINAKALGWRPYLANMLISAKLLRAHGSTADMIAVFRMDTNVIDMTLPLYDEELLRSMNISIRYLPQETPDFNTRRGSSFFHKFYTFGMTEYRRIIFLDGDLLPLTNLDYMFELTDGPNAILKPNVILAGIMEPCNTGFFVVEPSKEAYNQVQHIIRSNWETAGYEKKFDMVNGWGHPFLDGDHWEDNLKQGDRWEFLHSWSDQGLHYHMTKYVMQNVTQILSRKIIHFGRGPDGSTIEEQVIPVTSRGMSPLKNFSKVHYRFFPWFCKKWTGANAADKDTPYPGCVTPYSDFEHFSGKRKVWKIDVPADLWVHMPKQPQSSIYLWYQELYRLKKDDGLDIQLLLEAIDPEYDWNKVVLAGPPAVEEGA</sequence>
<reference evidence="2" key="1">
    <citation type="submission" date="2020-06" db="EMBL/GenBank/DDBJ databases">
        <authorList>
            <consortium name="Plant Systems Biology data submission"/>
        </authorList>
    </citation>
    <scope>NUCLEOTIDE SEQUENCE</scope>
    <source>
        <strain evidence="2">D6</strain>
    </source>
</reference>
<dbReference type="InterPro" id="IPR050587">
    <property type="entry name" value="GNT1/Glycosyltrans_8"/>
</dbReference>
<feature type="region of interest" description="Disordered" evidence="1">
    <location>
        <begin position="26"/>
        <end position="77"/>
    </location>
</feature>
<dbReference type="InterPro" id="IPR029044">
    <property type="entry name" value="Nucleotide-diphossugar_trans"/>
</dbReference>